<dbReference type="PANTHER" id="PTHR35866">
    <property type="entry name" value="PUTATIVE-RELATED"/>
    <property type="match status" value="1"/>
</dbReference>
<dbReference type="EMBL" id="JACNJZ010000084">
    <property type="protein sequence ID" value="MBC8317376.1"/>
    <property type="molecule type" value="Genomic_DNA"/>
</dbReference>
<protein>
    <submittedName>
        <fullName evidence="1">YkgJ family cysteine cluster protein</fullName>
    </submittedName>
</protein>
<name>A0A8J6TC46_9BACT</name>
<evidence type="ECO:0000313" key="2">
    <source>
        <dbReference type="Proteomes" id="UP000614424"/>
    </source>
</evidence>
<evidence type="ECO:0000313" key="1">
    <source>
        <dbReference type="EMBL" id="MBC8317376.1"/>
    </source>
</evidence>
<comment type="caution">
    <text evidence="1">The sequence shown here is derived from an EMBL/GenBank/DDBJ whole genome shotgun (WGS) entry which is preliminary data.</text>
</comment>
<dbReference type="PANTHER" id="PTHR35866:SF1">
    <property type="entry name" value="YKGJ FAMILY CYSTEINE CLUSTER PROTEIN"/>
    <property type="match status" value="1"/>
</dbReference>
<dbReference type="AlphaFoldDB" id="A0A8J6TC46"/>
<dbReference type="Pfam" id="PF03692">
    <property type="entry name" value="CxxCxxCC"/>
    <property type="match status" value="1"/>
</dbReference>
<dbReference type="Proteomes" id="UP000614424">
    <property type="component" value="Unassembled WGS sequence"/>
</dbReference>
<proteinExistence type="predicted"/>
<gene>
    <name evidence="1" type="ORF">H8E41_05680</name>
</gene>
<dbReference type="InterPro" id="IPR005358">
    <property type="entry name" value="Puta_zinc/iron-chelating_dom"/>
</dbReference>
<organism evidence="1 2">
    <name type="scientific">Candidatus Desulfobia pelagia</name>
    <dbReference type="NCBI Taxonomy" id="2841692"/>
    <lineage>
        <taxon>Bacteria</taxon>
        <taxon>Pseudomonadati</taxon>
        <taxon>Thermodesulfobacteriota</taxon>
        <taxon>Desulfobulbia</taxon>
        <taxon>Desulfobulbales</taxon>
        <taxon>Desulfobulbaceae</taxon>
        <taxon>Candidatus Desulfobia</taxon>
    </lineage>
</organism>
<reference evidence="1 2" key="1">
    <citation type="submission" date="2020-08" db="EMBL/GenBank/DDBJ databases">
        <title>Bridging the membrane lipid divide: bacteria of the FCB group superphylum have the potential to synthesize archaeal ether lipids.</title>
        <authorList>
            <person name="Villanueva L."/>
            <person name="Von Meijenfeldt F.A.B."/>
            <person name="Westbye A.B."/>
            <person name="Yadav S."/>
            <person name="Hopmans E.C."/>
            <person name="Dutilh B.E."/>
            <person name="Sinninghe Damste J.S."/>
        </authorList>
    </citation>
    <scope>NUCLEOTIDE SEQUENCE [LARGE SCALE GENOMIC DNA]</scope>
    <source>
        <strain evidence="1">NIOZ-UU47</strain>
    </source>
</reference>
<accession>A0A8J6TC46</accession>
<sequence length="253" mass="29319">MTTEKKFPEGMVPLGSSKFTFECHAGLPCYMTCCRNVDMLLYPYDILQLKNKLQVRSDEFLGKYCRVVKGDNPYFPSVMMKMNAENACPFLCEQGCSVYENRPSACRMYPLERAVDRSPERGRAEEFYFLTSHDYCKGHGETRELSVKEWLRDQKLLFHNSMAEQWTEMDTLFAANPWSGEGAAGPMQKLAFMICYNIDGFRDYVNHHNLLAQFKMAKSRIRSIETDDEALLAFGFDWLKLILANRPTLKRRG</sequence>